<dbReference type="InterPro" id="IPR008927">
    <property type="entry name" value="6-PGluconate_DH-like_C_sf"/>
</dbReference>
<evidence type="ECO:0000256" key="1">
    <source>
        <dbReference type="ARBA" id="ARBA00023002"/>
    </source>
</evidence>
<evidence type="ECO:0000256" key="2">
    <source>
        <dbReference type="ARBA" id="ARBA00023027"/>
    </source>
</evidence>
<feature type="domain" description="Mannitol dehydrogenase C-terminal" evidence="4">
    <location>
        <begin position="284"/>
        <end position="432"/>
    </location>
</feature>
<dbReference type="PANTHER" id="PTHR43362">
    <property type="entry name" value="MANNITOL DEHYDROGENASE DSF1-RELATED"/>
    <property type="match status" value="1"/>
</dbReference>
<accession>A0ABU9SWU4</accession>
<proteinExistence type="predicted"/>
<keyword evidence="1 5" id="KW-0560">Oxidoreductase</keyword>
<protein>
    <submittedName>
        <fullName evidence="5">Mannitol dehydrogenase family protein</fullName>
        <ecNumber evidence="5">1.1.1.-</ecNumber>
    </submittedName>
</protein>
<dbReference type="EC" id="1.1.1.-" evidence="5"/>
<evidence type="ECO:0000313" key="5">
    <source>
        <dbReference type="EMBL" id="MEM5498361.1"/>
    </source>
</evidence>
<keyword evidence="2" id="KW-0520">NAD</keyword>
<name>A0ABU9SWU4_9ALTE</name>
<gene>
    <name evidence="5" type="ORF">WNY77_13205</name>
</gene>
<dbReference type="InterPro" id="IPR013131">
    <property type="entry name" value="Mannitol_DH_N"/>
</dbReference>
<organism evidence="5 6">
    <name type="scientific">Paraglaciecola mesophila</name>
    <dbReference type="NCBI Taxonomy" id="197222"/>
    <lineage>
        <taxon>Bacteria</taxon>
        <taxon>Pseudomonadati</taxon>
        <taxon>Pseudomonadota</taxon>
        <taxon>Gammaproteobacteria</taxon>
        <taxon>Alteromonadales</taxon>
        <taxon>Alteromonadaceae</taxon>
        <taxon>Paraglaciecola</taxon>
    </lineage>
</organism>
<dbReference type="InterPro" id="IPR000669">
    <property type="entry name" value="Mannitol_DH"/>
</dbReference>
<dbReference type="PROSITE" id="PS00974">
    <property type="entry name" value="MANNITOL_DHGENASE"/>
    <property type="match status" value="1"/>
</dbReference>
<feature type="domain" description="Mannitol dehydrogenase N-terminal" evidence="3">
    <location>
        <begin position="31"/>
        <end position="274"/>
    </location>
</feature>
<reference evidence="5 6" key="1">
    <citation type="submission" date="2024-03" db="EMBL/GenBank/DDBJ databases">
        <title>Community enrichment and isolation of bacterial strains for fucoidan degradation.</title>
        <authorList>
            <person name="Sichert A."/>
        </authorList>
    </citation>
    <scope>NUCLEOTIDE SEQUENCE [LARGE SCALE GENOMIC DNA]</scope>
    <source>
        <strain evidence="5 6">AS12</strain>
    </source>
</reference>
<comment type="caution">
    <text evidence="5">The sequence shown here is derived from an EMBL/GenBank/DDBJ whole genome shotgun (WGS) entry which is preliminary data.</text>
</comment>
<dbReference type="PANTHER" id="PTHR43362:SF1">
    <property type="entry name" value="MANNITOL DEHYDROGENASE 2-RELATED"/>
    <property type="match status" value="1"/>
</dbReference>
<dbReference type="InterPro" id="IPR013328">
    <property type="entry name" value="6PGD_dom2"/>
</dbReference>
<dbReference type="InterPro" id="IPR050988">
    <property type="entry name" value="Mannitol_DH/Oxidoreductase"/>
</dbReference>
<dbReference type="SUPFAM" id="SSF51735">
    <property type="entry name" value="NAD(P)-binding Rossmann-fold domains"/>
    <property type="match status" value="1"/>
</dbReference>
<dbReference type="Gene3D" id="3.40.50.720">
    <property type="entry name" value="NAD(P)-binding Rossmann-like Domain"/>
    <property type="match status" value="1"/>
</dbReference>
<dbReference type="GO" id="GO:0016491">
    <property type="term" value="F:oxidoreductase activity"/>
    <property type="evidence" value="ECO:0007669"/>
    <property type="project" value="UniProtKB-KW"/>
</dbReference>
<dbReference type="EMBL" id="JBBMQS010000007">
    <property type="protein sequence ID" value="MEM5498361.1"/>
    <property type="molecule type" value="Genomic_DNA"/>
</dbReference>
<dbReference type="Gene3D" id="1.10.1040.10">
    <property type="entry name" value="N-(1-d-carboxylethyl)-l-norvaline Dehydrogenase, domain 2"/>
    <property type="match status" value="1"/>
</dbReference>
<dbReference type="SUPFAM" id="SSF48179">
    <property type="entry name" value="6-phosphogluconate dehydrogenase C-terminal domain-like"/>
    <property type="match status" value="1"/>
</dbReference>
<evidence type="ECO:0000259" key="4">
    <source>
        <dbReference type="Pfam" id="PF08125"/>
    </source>
</evidence>
<keyword evidence="6" id="KW-1185">Reference proteome</keyword>
<dbReference type="InterPro" id="IPR036291">
    <property type="entry name" value="NAD(P)-bd_dom_sf"/>
</dbReference>
<dbReference type="InterPro" id="IPR013118">
    <property type="entry name" value="Mannitol_DH_C"/>
</dbReference>
<dbReference type="RefSeq" id="WP_342881974.1">
    <property type="nucleotide sequence ID" value="NZ_JBBMQS010000007.1"/>
</dbReference>
<evidence type="ECO:0000313" key="6">
    <source>
        <dbReference type="Proteomes" id="UP001461163"/>
    </source>
</evidence>
<dbReference type="Pfam" id="PF08125">
    <property type="entry name" value="Mannitol_dh_C"/>
    <property type="match status" value="1"/>
</dbReference>
<evidence type="ECO:0000259" key="3">
    <source>
        <dbReference type="Pfam" id="PF01232"/>
    </source>
</evidence>
<dbReference type="PRINTS" id="PR00084">
    <property type="entry name" value="MTLDHDRGNASE"/>
</dbReference>
<sequence>MNIERLSISSMLNVADNVKQPHYALGTILPSIVHFGAGNFHRAHQAAYCDALLNQGETRWGITGVSLRSPGMRDNLAPQNYLYTLAILGEKETRFRVIGAIQNLLVGPENPQAVIDLLASEPTQLVTTTITEKGYYLKNGVIDPDSTDIANDLASLASPKTTYGYLAAGLIERASRGDGPITVMCCDNMNAGGERLRDGVHMLLAKHSPDTVNWVKKNVAFSASMVDRVTPATDELLKSDVAKELGVRDAAPVATEPFTQWIIEDNFAGDRPPFDMVGALFVDDIAPFERVKLRFLNAGHSMLAALGYLAGDRFIHEALKRPIFARFTEQALKLNVMPVTAVPDGLIAEHYIAQVFARFRNGNLPYAALQVATDSSQKIQQRWFPSIDDALKQSGDTNYLAFAVATWVCFIHKALVRGDLNDPLIGEFTSCSSTGASSDVLAFLTLAGANKFSFFSHMGFMASVHEYHDYINDMGVEQAIEHCFE</sequence>
<dbReference type="Proteomes" id="UP001461163">
    <property type="component" value="Unassembled WGS sequence"/>
</dbReference>
<dbReference type="Pfam" id="PF01232">
    <property type="entry name" value="Mannitol_dh"/>
    <property type="match status" value="1"/>
</dbReference>
<dbReference type="InterPro" id="IPR023027">
    <property type="entry name" value="Mannitol_DH_CS"/>
</dbReference>